<feature type="chain" id="PRO_5015003029" evidence="1">
    <location>
        <begin position="19"/>
        <end position="438"/>
    </location>
</feature>
<dbReference type="OrthoDB" id="9770043at2"/>
<feature type="domain" description="Pyrroloquinoline quinone-dependent pyranose dehydrogenase beta-propeller" evidence="2">
    <location>
        <begin position="138"/>
        <end position="284"/>
    </location>
</feature>
<sequence>MRNARVALCFGFGLLVIAGCSETAKLPVGSGYGPAPALPEPNKTLLPTVHIAPAKGWPPGGKPQAAPGLRVDAFASGLDHPRWIHVLPNGDVLVAESDAPAKEQSQGLRGWIAKKIMARAGSGGPSANRITLLRDANGDGVPEQRSVFLENLNSPFGMALVGNDFYVANTDALLRFPYEQGDTRIIATGEKVVDLPAGPINHHWTKNVIASRDGSLLYVTSGSNSNVAENGMQAEEHRAAILEVDPQRKTIRLFASGLRNPNGLAWQPKSGALWTTVNERDEIGSDLVPDYMTSVRDGGFYGWPYSYFGQHVDKRVKPQRPDLVKRAIVPDYALGAHTASLGLAFYEGKLLPPRYNNGAFVGQHGSWNRRPRSGYKVVFIPFREGMPDGQPEDVLTGFVNDAGEAMGRPVGVAADQTGALLVADDVGNIIWRISPIDR</sequence>
<dbReference type="PANTHER" id="PTHR33546">
    <property type="entry name" value="LARGE, MULTIFUNCTIONAL SECRETED PROTEIN-RELATED"/>
    <property type="match status" value="1"/>
</dbReference>
<organism evidence="3 4">
    <name type="scientific">Stutzerimonas stutzeri</name>
    <name type="common">Pseudomonas stutzeri</name>
    <dbReference type="NCBI Taxonomy" id="316"/>
    <lineage>
        <taxon>Bacteria</taxon>
        <taxon>Pseudomonadati</taxon>
        <taxon>Pseudomonadota</taxon>
        <taxon>Gammaproteobacteria</taxon>
        <taxon>Pseudomonadales</taxon>
        <taxon>Pseudomonadaceae</taxon>
        <taxon>Stutzerimonas</taxon>
    </lineage>
</organism>
<feature type="domain" description="Pyrroloquinoline quinone-dependent pyranose dehydrogenase beta-propeller" evidence="2">
    <location>
        <begin position="328"/>
        <end position="431"/>
    </location>
</feature>
<dbReference type="EMBL" id="POUN01000003">
    <property type="protein sequence ID" value="PNF80587.1"/>
    <property type="molecule type" value="Genomic_DNA"/>
</dbReference>
<keyword evidence="1" id="KW-0732">Signal</keyword>
<dbReference type="PROSITE" id="PS51257">
    <property type="entry name" value="PROKAR_LIPOPROTEIN"/>
    <property type="match status" value="1"/>
</dbReference>
<reference evidence="3 4" key="1">
    <citation type="submission" date="2018-01" db="EMBL/GenBank/DDBJ databases">
        <title>Denitrification phenotypes of diverse strains of Pseudomonas stutzeri.</title>
        <authorList>
            <person name="Milligan D.A."/>
            <person name="Bergaust L."/>
            <person name="Bakken L.R."/>
            <person name="Frostegard A."/>
        </authorList>
    </citation>
    <scope>NUCLEOTIDE SEQUENCE [LARGE SCALE GENOMIC DNA]</scope>
    <source>
        <strain evidence="3 4">KC</strain>
    </source>
</reference>
<dbReference type="PANTHER" id="PTHR33546:SF1">
    <property type="entry name" value="LARGE, MULTIFUNCTIONAL SECRETED PROTEIN"/>
    <property type="match status" value="1"/>
</dbReference>
<dbReference type="SUPFAM" id="SSF50952">
    <property type="entry name" value="Soluble quinoprotein glucose dehydrogenase"/>
    <property type="match status" value="1"/>
</dbReference>
<protein>
    <submittedName>
        <fullName evidence="3">Sorbosone dehydrogenase</fullName>
    </submittedName>
</protein>
<dbReference type="Pfam" id="PF22807">
    <property type="entry name" value="TrAA12"/>
    <property type="match status" value="2"/>
</dbReference>
<dbReference type="Proteomes" id="UP000235925">
    <property type="component" value="Unassembled WGS sequence"/>
</dbReference>
<dbReference type="InterPro" id="IPR011042">
    <property type="entry name" value="6-blade_b-propeller_TolB-like"/>
</dbReference>
<dbReference type="InterPro" id="IPR011041">
    <property type="entry name" value="Quinoprot_gluc/sorb_DH_b-prop"/>
</dbReference>
<evidence type="ECO:0000259" key="2">
    <source>
        <dbReference type="Pfam" id="PF22807"/>
    </source>
</evidence>
<name>A0A2N8S1U4_STUST</name>
<dbReference type="RefSeq" id="WP_102824925.1">
    <property type="nucleotide sequence ID" value="NZ_CP139348.1"/>
</dbReference>
<evidence type="ECO:0000313" key="3">
    <source>
        <dbReference type="EMBL" id="PNF80587.1"/>
    </source>
</evidence>
<dbReference type="AlphaFoldDB" id="A0A2N8S1U4"/>
<comment type="caution">
    <text evidence="3">The sequence shown here is derived from an EMBL/GenBank/DDBJ whole genome shotgun (WGS) entry which is preliminary data.</text>
</comment>
<dbReference type="InterPro" id="IPR054539">
    <property type="entry name" value="Beta-prop_PDH"/>
</dbReference>
<feature type="signal peptide" evidence="1">
    <location>
        <begin position="1"/>
        <end position="18"/>
    </location>
</feature>
<dbReference type="Gene3D" id="2.120.10.30">
    <property type="entry name" value="TolB, C-terminal domain"/>
    <property type="match status" value="1"/>
</dbReference>
<evidence type="ECO:0000313" key="4">
    <source>
        <dbReference type="Proteomes" id="UP000235925"/>
    </source>
</evidence>
<gene>
    <name evidence="3" type="ORF">CXK92_10210</name>
</gene>
<evidence type="ECO:0000256" key="1">
    <source>
        <dbReference type="SAM" id="SignalP"/>
    </source>
</evidence>
<proteinExistence type="predicted"/>
<accession>A0A2N8S1U4</accession>